<evidence type="ECO:0000256" key="7">
    <source>
        <dbReference type="SAM" id="Phobius"/>
    </source>
</evidence>
<keyword evidence="2" id="KW-0813">Transport</keyword>
<dbReference type="EMBL" id="JAOAOG010000044">
    <property type="protein sequence ID" value="KAJ6252467.1"/>
    <property type="molecule type" value="Genomic_DNA"/>
</dbReference>
<sequence length="600" mass="69872">MELPDLFNLKNKSKPPFFLLIKFFLLVFISYVCGHYRSFSLLLFLLLWVSVWILHSRSIPQEQFSINDALPELMQSRESETIDWGNKLLTQLWAQWFTPELTEYCRKAAEESLNTSSSMFETAQVPSLFLGSTAPMLTSIKELPREKGSHQLPLTADVIYFGQFSTTLKIKFKGTMPNPTVKVSASDLILMGTVRILISFLPSPQDISPCISNIAITFESIPKVTSLNVRALGGLQLNSLPGIRSWLLRNAERGLSFVTTPNYIIWEWITDRWLFWEKLKVPIDLGLFDLDEKQIKEFEIQQEKLRIKYRQDTENIRHQTKMLKQKIGPNNNEDNLEKEAIQEVHEEEQEEKIEIEIINQSEYEDYKKENKINISNSPIEKKSGKKMNLNIISNYLDNSTKKNNNENVNESNDNTSSSSRGNNQSTDEPTQEDKNIENSNLQSKQGTRKPRDNNQGTLSERISTLKVHATERIVELNSLIERLKIISNTLSDKEYSIDEYPKIYSEQSVLKKRYVKRFDSVILQTKNILLEFKQLITNKSLTHKKKNLRKLYRSEYSTLIQNIKVLENSQRFLVRRINSLDPEKRSRKVNSQQVFQNYFF</sequence>
<dbReference type="GO" id="GO:0016020">
    <property type="term" value="C:membrane"/>
    <property type="evidence" value="ECO:0007669"/>
    <property type="project" value="UniProtKB-SubCell"/>
</dbReference>
<evidence type="ECO:0000256" key="5">
    <source>
        <dbReference type="ARBA" id="ARBA00023136"/>
    </source>
</evidence>
<keyword evidence="4" id="KW-0446">Lipid-binding</keyword>
<dbReference type="GO" id="GO:0008289">
    <property type="term" value="F:lipid binding"/>
    <property type="evidence" value="ECO:0007669"/>
    <property type="project" value="UniProtKB-KW"/>
</dbReference>
<feature type="compositionally biased region" description="Low complexity" evidence="6">
    <location>
        <begin position="405"/>
        <end position="423"/>
    </location>
</feature>
<feature type="domain" description="SMP-LTD" evidence="8">
    <location>
        <begin position="78"/>
        <end position="269"/>
    </location>
</feature>
<evidence type="ECO:0000256" key="2">
    <source>
        <dbReference type="ARBA" id="ARBA00022448"/>
    </source>
</evidence>
<dbReference type="GO" id="GO:0006869">
    <property type="term" value="P:lipid transport"/>
    <property type="evidence" value="ECO:0007669"/>
    <property type="project" value="UniProtKB-KW"/>
</dbReference>
<dbReference type="Proteomes" id="UP001146793">
    <property type="component" value="Unassembled WGS sequence"/>
</dbReference>
<organism evidence="9 11">
    <name type="scientific">Anaeramoeba flamelloides</name>
    <dbReference type="NCBI Taxonomy" id="1746091"/>
    <lineage>
        <taxon>Eukaryota</taxon>
        <taxon>Metamonada</taxon>
        <taxon>Anaeramoebidae</taxon>
        <taxon>Anaeramoeba</taxon>
    </lineage>
</organism>
<reference evidence="10" key="1">
    <citation type="submission" date="2022-08" db="EMBL/GenBank/DDBJ databases">
        <title>Novel sulfate-reducing endosymbionts in the free-living metamonad Anaeramoeba.</title>
        <authorList>
            <person name="Jerlstrom-Hultqvist J."/>
            <person name="Cepicka I."/>
            <person name="Gallot-Lavallee L."/>
            <person name="Salas-Leiva D."/>
            <person name="Curtis B.A."/>
            <person name="Zahonova K."/>
            <person name="Pipaliya S."/>
            <person name="Dacks J."/>
            <person name="Roger A.J."/>
        </authorList>
    </citation>
    <scope>NUCLEOTIDE SEQUENCE</scope>
    <source>
        <strain evidence="10">Schooner1</strain>
    </source>
</reference>
<evidence type="ECO:0000256" key="1">
    <source>
        <dbReference type="ARBA" id="ARBA00004370"/>
    </source>
</evidence>
<evidence type="ECO:0000256" key="6">
    <source>
        <dbReference type="SAM" id="MobiDB-lite"/>
    </source>
</evidence>
<dbReference type="InterPro" id="IPR031468">
    <property type="entry name" value="SMP_LBD"/>
</dbReference>
<feature type="transmembrane region" description="Helical" evidence="7">
    <location>
        <begin position="15"/>
        <end position="32"/>
    </location>
</feature>
<evidence type="ECO:0000313" key="11">
    <source>
        <dbReference type="Proteomes" id="UP001146793"/>
    </source>
</evidence>
<keyword evidence="3" id="KW-0445">Lipid transport</keyword>
<keyword evidence="7" id="KW-1133">Transmembrane helix</keyword>
<protein>
    <submittedName>
        <fullName evidence="9">C2 domain-containing protein-like</fullName>
    </submittedName>
</protein>
<feature type="transmembrane region" description="Helical" evidence="7">
    <location>
        <begin position="39"/>
        <end position="55"/>
    </location>
</feature>
<dbReference type="CDD" id="cd21669">
    <property type="entry name" value="SMP_SF"/>
    <property type="match status" value="1"/>
</dbReference>
<dbReference type="PROSITE" id="PS51847">
    <property type="entry name" value="SMP"/>
    <property type="match status" value="1"/>
</dbReference>
<gene>
    <name evidence="9" type="ORF">M0812_23515</name>
    <name evidence="10" type="ORF">M0813_14145</name>
</gene>
<evidence type="ECO:0000313" key="12">
    <source>
        <dbReference type="Proteomes" id="UP001150062"/>
    </source>
</evidence>
<evidence type="ECO:0000256" key="3">
    <source>
        <dbReference type="ARBA" id="ARBA00023055"/>
    </source>
</evidence>
<keyword evidence="7" id="KW-0812">Transmembrane</keyword>
<reference evidence="9" key="2">
    <citation type="submission" date="2022-08" db="EMBL/GenBank/DDBJ databases">
        <title>Novel sulphate-reducing endosymbionts in the free-living metamonad Anaeramoeba.</title>
        <authorList>
            <person name="Jerlstrom-Hultqvist J."/>
            <person name="Cepicka I."/>
            <person name="Gallot-Lavallee L."/>
            <person name="Salas-Leiva D."/>
            <person name="Curtis B.A."/>
            <person name="Zahonova K."/>
            <person name="Pipaliya S."/>
            <person name="Dacks J."/>
            <person name="Roger A.J."/>
        </authorList>
    </citation>
    <scope>NUCLEOTIDE SEQUENCE</scope>
    <source>
        <strain evidence="9">Busselton2</strain>
    </source>
</reference>
<feature type="region of interest" description="Disordered" evidence="6">
    <location>
        <begin position="397"/>
        <end position="460"/>
    </location>
</feature>
<name>A0AAV7YP65_9EUKA</name>
<dbReference type="AlphaFoldDB" id="A0AAV7YP65"/>
<dbReference type="Proteomes" id="UP001150062">
    <property type="component" value="Unassembled WGS sequence"/>
</dbReference>
<dbReference type="EMBL" id="JANTQA010000051">
    <property type="protein sequence ID" value="KAJ3430507.1"/>
    <property type="molecule type" value="Genomic_DNA"/>
</dbReference>
<keyword evidence="5 7" id="KW-0472">Membrane</keyword>
<proteinExistence type="predicted"/>
<evidence type="ECO:0000313" key="9">
    <source>
        <dbReference type="EMBL" id="KAJ3430507.1"/>
    </source>
</evidence>
<comment type="caution">
    <text evidence="9">The sequence shown here is derived from an EMBL/GenBank/DDBJ whole genome shotgun (WGS) entry which is preliminary data.</text>
</comment>
<accession>A0AAV7YP65</accession>
<evidence type="ECO:0000259" key="8">
    <source>
        <dbReference type="PROSITE" id="PS51847"/>
    </source>
</evidence>
<comment type="subcellular location">
    <subcellularLocation>
        <location evidence="1">Membrane</location>
    </subcellularLocation>
</comment>
<keyword evidence="12" id="KW-1185">Reference proteome</keyword>
<evidence type="ECO:0000313" key="10">
    <source>
        <dbReference type="EMBL" id="KAJ6252467.1"/>
    </source>
</evidence>
<evidence type="ECO:0000256" key="4">
    <source>
        <dbReference type="ARBA" id="ARBA00023121"/>
    </source>
</evidence>